<dbReference type="EMBL" id="MU267631">
    <property type="protein sequence ID" value="KAH7913387.1"/>
    <property type="molecule type" value="Genomic_DNA"/>
</dbReference>
<reference evidence="1" key="1">
    <citation type="journal article" date="2021" name="New Phytol.">
        <title>Evolutionary innovations through gain and loss of genes in the ectomycorrhizal Boletales.</title>
        <authorList>
            <person name="Wu G."/>
            <person name="Miyauchi S."/>
            <person name="Morin E."/>
            <person name="Kuo A."/>
            <person name="Drula E."/>
            <person name="Varga T."/>
            <person name="Kohler A."/>
            <person name="Feng B."/>
            <person name="Cao Y."/>
            <person name="Lipzen A."/>
            <person name="Daum C."/>
            <person name="Hundley H."/>
            <person name="Pangilinan J."/>
            <person name="Johnson J."/>
            <person name="Barry K."/>
            <person name="LaButti K."/>
            <person name="Ng V."/>
            <person name="Ahrendt S."/>
            <person name="Min B."/>
            <person name="Choi I.G."/>
            <person name="Park H."/>
            <person name="Plett J.M."/>
            <person name="Magnuson J."/>
            <person name="Spatafora J.W."/>
            <person name="Nagy L.G."/>
            <person name="Henrissat B."/>
            <person name="Grigoriev I.V."/>
            <person name="Yang Z.L."/>
            <person name="Xu J."/>
            <person name="Martin F.M."/>
        </authorList>
    </citation>
    <scope>NUCLEOTIDE SEQUENCE</scope>
    <source>
        <strain evidence="1">ATCC 28755</strain>
    </source>
</reference>
<accession>A0ACB8AJG3</accession>
<evidence type="ECO:0000313" key="2">
    <source>
        <dbReference type="Proteomes" id="UP000790377"/>
    </source>
</evidence>
<proteinExistence type="predicted"/>
<evidence type="ECO:0000313" key="1">
    <source>
        <dbReference type="EMBL" id="KAH7913387.1"/>
    </source>
</evidence>
<organism evidence="1 2">
    <name type="scientific">Hygrophoropsis aurantiaca</name>
    <dbReference type="NCBI Taxonomy" id="72124"/>
    <lineage>
        <taxon>Eukaryota</taxon>
        <taxon>Fungi</taxon>
        <taxon>Dikarya</taxon>
        <taxon>Basidiomycota</taxon>
        <taxon>Agaricomycotina</taxon>
        <taxon>Agaricomycetes</taxon>
        <taxon>Agaricomycetidae</taxon>
        <taxon>Boletales</taxon>
        <taxon>Coniophorineae</taxon>
        <taxon>Hygrophoropsidaceae</taxon>
        <taxon>Hygrophoropsis</taxon>
    </lineage>
</organism>
<keyword evidence="2" id="KW-1185">Reference proteome</keyword>
<comment type="caution">
    <text evidence="1">The sequence shown here is derived from an EMBL/GenBank/DDBJ whole genome shotgun (WGS) entry which is preliminary data.</text>
</comment>
<name>A0ACB8AJG3_9AGAM</name>
<sequence>MPESTSTYSTSSDSGSLSDLLEIVWIDPITLKAESFSQSFSRGERVQGFTRRATTAENPTLAKKIDILKGGEYGYHLSPLAENILLHHNPLAPSRRKKRKTPSLQRIPTKAIDLSIFHPSLSLPSPPPVLTAHSSPP</sequence>
<protein>
    <submittedName>
        <fullName evidence="1">Uncharacterized protein</fullName>
    </submittedName>
</protein>
<dbReference type="Proteomes" id="UP000790377">
    <property type="component" value="Unassembled WGS sequence"/>
</dbReference>
<gene>
    <name evidence="1" type="ORF">BJ138DRAFT_1111455</name>
</gene>